<gene>
    <name evidence="1" type="ORF">LOK49_LG15G01393</name>
</gene>
<proteinExistence type="predicted"/>
<accession>A0ACC0F7X8</accession>
<name>A0ACC0F7X8_9ERIC</name>
<keyword evidence="2" id="KW-1185">Reference proteome</keyword>
<evidence type="ECO:0000313" key="1">
    <source>
        <dbReference type="EMBL" id="KAI7984584.1"/>
    </source>
</evidence>
<dbReference type="Proteomes" id="UP001060215">
    <property type="component" value="Chromosome 11"/>
</dbReference>
<organism evidence="1 2">
    <name type="scientific">Camellia lanceoleosa</name>
    <dbReference type="NCBI Taxonomy" id="1840588"/>
    <lineage>
        <taxon>Eukaryota</taxon>
        <taxon>Viridiplantae</taxon>
        <taxon>Streptophyta</taxon>
        <taxon>Embryophyta</taxon>
        <taxon>Tracheophyta</taxon>
        <taxon>Spermatophyta</taxon>
        <taxon>Magnoliopsida</taxon>
        <taxon>eudicotyledons</taxon>
        <taxon>Gunneridae</taxon>
        <taxon>Pentapetalae</taxon>
        <taxon>asterids</taxon>
        <taxon>Ericales</taxon>
        <taxon>Theaceae</taxon>
        <taxon>Camellia</taxon>
    </lineage>
</organism>
<dbReference type="EMBL" id="CM045768">
    <property type="protein sequence ID" value="KAI7984584.1"/>
    <property type="molecule type" value="Genomic_DNA"/>
</dbReference>
<evidence type="ECO:0000313" key="2">
    <source>
        <dbReference type="Proteomes" id="UP001060215"/>
    </source>
</evidence>
<sequence>MSGCGGNCNCGSDCKCDSSSKCGMYPDIENTTTTTIIAGVAPPVNMYSEGSEKSFGAEGGHGCKCGSNCKCDPCTC</sequence>
<protein>
    <submittedName>
        <fullName evidence="1">Uncharacterized protein</fullName>
    </submittedName>
</protein>
<comment type="caution">
    <text evidence="1">The sequence shown here is derived from an EMBL/GenBank/DDBJ whole genome shotgun (WGS) entry which is preliminary data.</text>
</comment>
<reference evidence="1 2" key="1">
    <citation type="journal article" date="2022" name="Plant J.">
        <title>Chromosome-level genome of Camellia lanceoleosa provides a valuable resource for understanding genome evolution and self-incompatibility.</title>
        <authorList>
            <person name="Gong W."/>
            <person name="Xiao S."/>
            <person name="Wang L."/>
            <person name="Liao Z."/>
            <person name="Chang Y."/>
            <person name="Mo W."/>
            <person name="Hu G."/>
            <person name="Li W."/>
            <person name="Zhao G."/>
            <person name="Zhu H."/>
            <person name="Hu X."/>
            <person name="Ji K."/>
            <person name="Xiang X."/>
            <person name="Song Q."/>
            <person name="Yuan D."/>
            <person name="Jin S."/>
            <person name="Zhang L."/>
        </authorList>
    </citation>
    <scope>NUCLEOTIDE SEQUENCE [LARGE SCALE GENOMIC DNA]</scope>
    <source>
        <strain evidence="1">SQ_2022a</strain>
    </source>
</reference>